<reference evidence="2 3" key="2">
    <citation type="journal article" date="2017" name="Nature">
        <title>The Apostasia genome and the evolution of orchids.</title>
        <authorList>
            <person name="Zhang G.Q."/>
            <person name="Liu K.W."/>
            <person name="Li Z."/>
            <person name="Lohaus R."/>
            <person name="Hsiao Y.Y."/>
            <person name="Niu S.C."/>
            <person name="Wang J.Y."/>
            <person name="Lin Y.C."/>
            <person name="Xu Q."/>
            <person name="Chen L.J."/>
            <person name="Yoshida K."/>
            <person name="Fujiwara S."/>
            <person name="Wang Z.W."/>
            <person name="Zhang Y.Q."/>
            <person name="Mitsuda N."/>
            <person name="Wang M."/>
            <person name="Liu G.H."/>
            <person name="Pecoraro L."/>
            <person name="Huang H.X."/>
            <person name="Xiao X.J."/>
            <person name="Lin M."/>
            <person name="Wu X.Y."/>
            <person name="Wu W.L."/>
            <person name="Chen Y.Y."/>
            <person name="Chang S.B."/>
            <person name="Sakamoto S."/>
            <person name="Ohme-Takagi M."/>
            <person name="Yagi M."/>
            <person name="Zeng S.J."/>
            <person name="Shen C.Y."/>
            <person name="Yeh C.M."/>
            <person name="Luo Y.B."/>
            <person name="Tsai W.C."/>
            <person name="Van de Peer Y."/>
            <person name="Liu Z.J."/>
        </authorList>
    </citation>
    <scope>NUCLEOTIDE SEQUENCE [LARGE SCALE GENOMIC DNA]</scope>
    <source>
        <tissue evidence="2">The whole plant</tissue>
    </source>
</reference>
<sequence length="192" mass="22245">MKSTNNDAWLWHRRLCHANIHTLNKISKLDLVVGLPKISFHFDSICDACIHGKHMISSFKSKNIVSTSRHLELVHIDLFGPINTTSLGGKSYGFVIVDDYSRYNWVLFLGNKNNAFDDFRKFSKYIQREQGYLIHRIQTNYGGEFENKSFQNYCDENGIRHNFSAPRTPQQNGTVETKNRTLVELARSMLDE</sequence>
<dbReference type="InterPro" id="IPR036397">
    <property type="entry name" value="RNaseH_sf"/>
</dbReference>
<dbReference type="PANTHER" id="PTHR42648">
    <property type="entry name" value="TRANSPOSASE, PUTATIVE-RELATED"/>
    <property type="match status" value="1"/>
</dbReference>
<feature type="domain" description="Integrase catalytic" evidence="1">
    <location>
        <begin position="66"/>
        <end position="192"/>
    </location>
</feature>
<dbReference type="Proteomes" id="UP000233837">
    <property type="component" value="Unassembled WGS sequence"/>
</dbReference>
<reference evidence="2 3" key="1">
    <citation type="journal article" date="2016" name="Sci. Rep.">
        <title>The Dendrobium catenatum Lindl. genome sequence provides insights into polysaccharide synthase, floral development and adaptive evolution.</title>
        <authorList>
            <person name="Zhang G.Q."/>
            <person name="Xu Q."/>
            <person name="Bian C."/>
            <person name="Tsai W.C."/>
            <person name="Yeh C.M."/>
            <person name="Liu K.W."/>
            <person name="Yoshida K."/>
            <person name="Zhang L.S."/>
            <person name="Chang S.B."/>
            <person name="Chen F."/>
            <person name="Shi Y."/>
            <person name="Su Y.Y."/>
            <person name="Zhang Y.Q."/>
            <person name="Chen L.J."/>
            <person name="Yin Y."/>
            <person name="Lin M."/>
            <person name="Huang H."/>
            <person name="Deng H."/>
            <person name="Wang Z.W."/>
            <person name="Zhu S.L."/>
            <person name="Zhao X."/>
            <person name="Deng C."/>
            <person name="Niu S.C."/>
            <person name="Huang J."/>
            <person name="Wang M."/>
            <person name="Liu G.H."/>
            <person name="Yang H.J."/>
            <person name="Xiao X.J."/>
            <person name="Hsiao Y.Y."/>
            <person name="Wu W.L."/>
            <person name="Chen Y.Y."/>
            <person name="Mitsuda N."/>
            <person name="Ohme-Takagi M."/>
            <person name="Luo Y.B."/>
            <person name="Van de Peer Y."/>
            <person name="Liu Z.J."/>
        </authorList>
    </citation>
    <scope>NUCLEOTIDE SEQUENCE [LARGE SCALE GENOMIC DNA]</scope>
    <source>
        <tissue evidence="2">The whole plant</tissue>
    </source>
</reference>
<dbReference type="SUPFAM" id="SSF53098">
    <property type="entry name" value="Ribonuclease H-like"/>
    <property type="match status" value="1"/>
</dbReference>
<dbReference type="InterPro" id="IPR025724">
    <property type="entry name" value="GAG-pre-integrase_dom"/>
</dbReference>
<dbReference type="InterPro" id="IPR001584">
    <property type="entry name" value="Integrase_cat-core"/>
</dbReference>
<organism evidence="2 3">
    <name type="scientific">Dendrobium catenatum</name>
    <dbReference type="NCBI Taxonomy" id="906689"/>
    <lineage>
        <taxon>Eukaryota</taxon>
        <taxon>Viridiplantae</taxon>
        <taxon>Streptophyta</taxon>
        <taxon>Embryophyta</taxon>
        <taxon>Tracheophyta</taxon>
        <taxon>Spermatophyta</taxon>
        <taxon>Magnoliopsida</taxon>
        <taxon>Liliopsida</taxon>
        <taxon>Asparagales</taxon>
        <taxon>Orchidaceae</taxon>
        <taxon>Epidendroideae</taxon>
        <taxon>Malaxideae</taxon>
        <taxon>Dendrobiinae</taxon>
        <taxon>Dendrobium</taxon>
    </lineage>
</organism>
<keyword evidence="3" id="KW-1185">Reference proteome</keyword>
<dbReference type="GO" id="GO:0003676">
    <property type="term" value="F:nucleic acid binding"/>
    <property type="evidence" value="ECO:0007669"/>
    <property type="project" value="InterPro"/>
</dbReference>
<dbReference type="PANTHER" id="PTHR42648:SF21">
    <property type="entry name" value="CYSTEINE-RICH RLK (RECEPTOR-LIKE PROTEIN KINASE) 8"/>
    <property type="match status" value="1"/>
</dbReference>
<dbReference type="Pfam" id="PF13976">
    <property type="entry name" value="gag_pre-integrs"/>
    <property type="match status" value="1"/>
</dbReference>
<dbReference type="Pfam" id="PF00665">
    <property type="entry name" value="rve"/>
    <property type="match status" value="1"/>
</dbReference>
<dbReference type="InterPro" id="IPR039537">
    <property type="entry name" value="Retrotran_Ty1/copia-like"/>
</dbReference>
<evidence type="ECO:0000313" key="2">
    <source>
        <dbReference type="EMBL" id="PKU63217.1"/>
    </source>
</evidence>
<dbReference type="AlphaFoldDB" id="A0A2I0VIH5"/>
<evidence type="ECO:0000259" key="1">
    <source>
        <dbReference type="PROSITE" id="PS50994"/>
    </source>
</evidence>
<gene>
    <name evidence="2" type="ORF">MA16_Dca011189</name>
</gene>
<proteinExistence type="predicted"/>
<accession>A0A2I0VIH5</accession>
<dbReference type="PROSITE" id="PS50994">
    <property type="entry name" value="INTEGRASE"/>
    <property type="match status" value="1"/>
</dbReference>
<dbReference type="InterPro" id="IPR012337">
    <property type="entry name" value="RNaseH-like_sf"/>
</dbReference>
<protein>
    <submittedName>
        <fullName evidence="2">Retrovirus-related Pol polyprotein from transposon TNT 1-94</fullName>
    </submittedName>
</protein>
<evidence type="ECO:0000313" key="3">
    <source>
        <dbReference type="Proteomes" id="UP000233837"/>
    </source>
</evidence>
<dbReference type="EMBL" id="KZ503506">
    <property type="protein sequence ID" value="PKU63217.1"/>
    <property type="molecule type" value="Genomic_DNA"/>
</dbReference>
<name>A0A2I0VIH5_9ASPA</name>
<dbReference type="Gene3D" id="3.30.420.10">
    <property type="entry name" value="Ribonuclease H-like superfamily/Ribonuclease H"/>
    <property type="match status" value="1"/>
</dbReference>
<dbReference type="GO" id="GO:0015074">
    <property type="term" value="P:DNA integration"/>
    <property type="evidence" value="ECO:0007669"/>
    <property type="project" value="InterPro"/>
</dbReference>